<dbReference type="GO" id="GO:0003676">
    <property type="term" value="F:nucleic acid binding"/>
    <property type="evidence" value="ECO:0007669"/>
    <property type="project" value="InterPro"/>
</dbReference>
<dbReference type="Pfam" id="PF04434">
    <property type="entry name" value="SWIM"/>
    <property type="match status" value="1"/>
</dbReference>
<evidence type="ECO:0000313" key="9">
    <source>
        <dbReference type="EMBL" id="KAJ9560210.1"/>
    </source>
</evidence>
<name>A0AA38WPL5_9ASTR</name>
<accession>A0AA38WPL5</accession>
<dbReference type="EMBL" id="JARYMX010000002">
    <property type="protein sequence ID" value="KAJ9560210.1"/>
    <property type="molecule type" value="Genomic_DNA"/>
</dbReference>
<feature type="region of interest" description="Disordered" evidence="6">
    <location>
        <begin position="511"/>
        <end position="556"/>
    </location>
</feature>
<feature type="region of interest" description="Disordered" evidence="6">
    <location>
        <begin position="1413"/>
        <end position="1455"/>
    </location>
</feature>
<dbReference type="InterPro" id="IPR007527">
    <property type="entry name" value="Znf_SWIM"/>
</dbReference>
<evidence type="ECO:0000256" key="6">
    <source>
        <dbReference type="SAM" id="MobiDB-lite"/>
    </source>
</evidence>
<evidence type="ECO:0000259" key="8">
    <source>
        <dbReference type="PROSITE" id="PS50966"/>
    </source>
</evidence>
<dbReference type="InterPro" id="IPR001878">
    <property type="entry name" value="Znf_CCHC"/>
</dbReference>
<feature type="compositionally biased region" description="Basic and acidic residues" evidence="6">
    <location>
        <begin position="763"/>
        <end position="777"/>
    </location>
</feature>
<feature type="region of interest" description="Disordered" evidence="6">
    <location>
        <begin position="398"/>
        <end position="461"/>
    </location>
</feature>
<feature type="compositionally biased region" description="Polar residues" evidence="6">
    <location>
        <begin position="62"/>
        <end position="72"/>
    </location>
</feature>
<evidence type="ECO:0000256" key="1">
    <source>
        <dbReference type="ARBA" id="ARBA00022723"/>
    </source>
</evidence>
<feature type="domain" description="CCHC-type" evidence="7">
    <location>
        <begin position="1399"/>
        <end position="1414"/>
    </location>
</feature>
<evidence type="ECO:0000259" key="7">
    <source>
        <dbReference type="PROSITE" id="PS50158"/>
    </source>
</evidence>
<reference evidence="9" key="1">
    <citation type="submission" date="2023-03" db="EMBL/GenBank/DDBJ databases">
        <title>Chromosome-scale reference genome and RAD-based genetic map of yellow starthistle (Centaurea solstitialis) reveal putative structural variation and QTLs associated with invader traits.</title>
        <authorList>
            <person name="Reatini B."/>
            <person name="Cang F.A."/>
            <person name="Jiang Q."/>
            <person name="Mckibben M.T.W."/>
            <person name="Barker M.S."/>
            <person name="Rieseberg L.H."/>
            <person name="Dlugosch K.M."/>
        </authorList>
    </citation>
    <scope>NUCLEOTIDE SEQUENCE</scope>
    <source>
        <strain evidence="9">CAN-66</strain>
        <tissue evidence="9">Leaf</tissue>
    </source>
</reference>
<sequence>MSASKPEPRSVKGQDNDNYVMQTVTFTEIIDGKAVSFTTSPTNSSTSSPPSSPVAKGPIFTPASNPENTFTSWEGIKARTPKVAMPPINYEDLNFSYDTREIDTSEDADVIQPLDVSATQPPAPVCVEKELFHLRSKAVELDACRHKLKNFESILFEKDSHIKSLEHSYHEANAERINMSTQCEIAEFSCSCFKNKFADLQTQLVVQFINNTMEKDFFYEKELIFGQTFANQCCQINQLKRRVSFLEESDSWDSCACNSPITPDFRSTKPKLALDPNVVYDVKVFLDADDPPSGYIPRKPVLPKAPAVKQICSPKPLASVSVINTEGAKCVGTDKGKSVKPHTPTVTQTRNSKSTDTSSLVKPIKGLDFHSSSFDVGENSKPKQPLNTSKPVFQKAAQIKGGQSTLAKPSPNSQFATHAYGRTGDGATNVKPRRRRRRNRKKNNSFTAFPKRGGQDHSGLGYNPRSCNLNLNSKTVNTNRSVNFKNFTAFRNQICSMFDNYMRVDLPGNANTYRKSGGPPKKRSNKMAKQSALPPVKSSKPKEKSEKDTSSEVRKPMWQWVPKQPVSLYACCRTDVRLLNTSVQDPMINFTTSDHLCQNSCKIQSRFEALEKTVQAKTKRLEALEKADKARRAEIEALRKADKERDIQLEEARRLIKGKFVETDRPSVAVTRRSPTPVLRLQPPPLAEAVPGYVSEAEHQMIITSLTTQIDTLEREVTQYKQLVATRDLQLEIALRRVRELEETCRSQAQPSKRPHDDPDDAANPHEGEVPSKRLRLDLPSGSGTAADDTAADTAPPADQPASPEGCPTDVLDSDSDDDDLPPEAANWRYEAIPVGTTVQFPHEKVTPAIDLIDPNTAPLDPSDLRISDEGRKILNQHAQSLRFWKRSDDIVSGTEYDAFLPTVQTPEAFTGQQPIRLGWNHTVIFRPFLEESFTRIFQQERLFSWSKKVFFGLSHVKKRRRRTAYIYQRKLSWSEHGQIRRKLRFTKVTDVRPYKFGHQLFLEFHVQMYNPGKPDGELRDFMFTEADLDSIDLDDLLTLIRHLEGPILKPGYFRDGLEVLKRYVRHSINLTHLTDYQMAIESKQQKVNLLRPNLEANLLDQYLPYFPTELPEHGVVYITFRKNQRRFMRFSELSSFCDGTLLYVYNGMKRRLMEENMPMYKGTQWKRKLKEALNLIEVKLKERLMLRRVETAMELRTRSIREWDEYLQLSQWEPALKYNIIQTQCFWNLYLPFHIFQYKCRVTIFCFIGKEQHPLTLWVQAKIEKRIRKSANWRVYGISEIEFEVHEGYKTEKVHLRERTCTCMQWQISGIPCGHLIAAVRSLNHTDCYQWASSCFTSDAYRRTWGYQVNPLPSPSEYELPPERITVFPPCKEHRNSGRPRDRDRIPSRDEEPIVKCCSRCTQRGHFRNKCPEPMPAPSYLPGSSSRRNRSQSRTTYENENQQEDVFGTYNLGD</sequence>
<feature type="compositionally biased region" description="Acidic residues" evidence="6">
    <location>
        <begin position="812"/>
        <end position="822"/>
    </location>
</feature>
<keyword evidence="3" id="KW-0862">Zinc</keyword>
<keyword evidence="2 4" id="KW-0863">Zinc-finger</keyword>
<feature type="compositionally biased region" description="Basic and acidic residues" evidence="6">
    <location>
        <begin position="1"/>
        <end position="15"/>
    </location>
</feature>
<feature type="region of interest" description="Disordered" evidence="6">
    <location>
        <begin position="1"/>
        <end position="20"/>
    </location>
</feature>
<feature type="compositionally biased region" description="Polar residues" evidence="6">
    <location>
        <begin position="344"/>
        <end position="360"/>
    </location>
</feature>
<organism evidence="9 10">
    <name type="scientific">Centaurea solstitialis</name>
    <name type="common">yellow star-thistle</name>
    <dbReference type="NCBI Taxonomy" id="347529"/>
    <lineage>
        <taxon>Eukaryota</taxon>
        <taxon>Viridiplantae</taxon>
        <taxon>Streptophyta</taxon>
        <taxon>Embryophyta</taxon>
        <taxon>Tracheophyta</taxon>
        <taxon>Spermatophyta</taxon>
        <taxon>Magnoliopsida</taxon>
        <taxon>eudicotyledons</taxon>
        <taxon>Gunneridae</taxon>
        <taxon>Pentapetalae</taxon>
        <taxon>asterids</taxon>
        <taxon>campanulids</taxon>
        <taxon>Asterales</taxon>
        <taxon>Asteraceae</taxon>
        <taxon>Carduoideae</taxon>
        <taxon>Cardueae</taxon>
        <taxon>Centaureinae</taxon>
        <taxon>Centaurea</taxon>
    </lineage>
</organism>
<dbReference type="PROSITE" id="PS50966">
    <property type="entry name" value="ZF_SWIM"/>
    <property type="match status" value="1"/>
</dbReference>
<dbReference type="GO" id="GO:0008270">
    <property type="term" value="F:zinc ion binding"/>
    <property type="evidence" value="ECO:0007669"/>
    <property type="project" value="UniProtKB-KW"/>
</dbReference>
<keyword evidence="5" id="KW-0175">Coiled coil</keyword>
<gene>
    <name evidence="9" type="ORF">OSB04_005370</name>
</gene>
<dbReference type="InterPro" id="IPR006564">
    <property type="entry name" value="Znf_PMZ"/>
</dbReference>
<dbReference type="PANTHER" id="PTHR31973:SF195">
    <property type="entry name" value="MUDR FAMILY TRANSPOSASE"/>
    <property type="match status" value="1"/>
</dbReference>
<feature type="region of interest" description="Disordered" evidence="6">
    <location>
        <begin position="333"/>
        <end position="361"/>
    </location>
</feature>
<evidence type="ECO:0000256" key="3">
    <source>
        <dbReference type="ARBA" id="ARBA00022833"/>
    </source>
</evidence>
<feature type="coiled-coil region" evidence="5">
    <location>
        <begin position="607"/>
        <end position="644"/>
    </location>
</feature>
<evidence type="ECO:0000313" key="10">
    <source>
        <dbReference type="Proteomes" id="UP001172457"/>
    </source>
</evidence>
<dbReference type="SMART" id="SM00575">
    <property type="entry name" value="ZnF_PMZ"/>
    <property type="match status" value="1"/>
</dbReference>
<feature type="compositionally biased region" description="Low complexity" evidence="6">
    <location>
        <begin position="37"/>
        <end position="49"/>
    </location>
</feature>
<comment type="caution">
    <text evidence="9">The sequence shown here is derived from an EMBL/GenBank/DDBJ whole genome shotgun (WGS) entry which is preliminary data.</text>
</comment>
<feature type="region of interest" description="Disordered" evidence="6">
    <location>
        <begin position="37"/>
        <end position="73"/>
    </location>
</feature>
<keyword evidence="1" id="KW-0479">Metal-binding</keyword>
<feature type="compositionally biased region" description="Basic residues" evidence="6">
    <location>
        <begin position="431"/>
        <end position="443"/>
    </location>
</feature>
<evidence type="ECO:0008006" key="11">
    <source>
        <dbReference type="Google" id="ProtNLM"/>
    </source>
</evidence>
<feature type="compositionally biased region" description="Polar residues" evidence="6">
    <location>
        <begin position="401"/>
        <end position="416"/>
    </location>
</feature>
<dbReference type="PANTHER" id="PTHR31973">
    <property type="entry name" value="POLYPROTEIN, PUTATIVE-RELATED"/>
    <property type="match status" value="1"/>
</dbReference>
<feature type="compositionally biased region" description="Low complexity" evidence="6">
    <location>
        <begin position="785"/>
        <end position="802"/>
    </location>
</feature>
<dbReference type="Proteomes" id="UP001172457">
    <property type="component" value="Chromosome 2"/>
</dbReference>
<feature type="region of interest" description="Disordered" evidence="6">
    <location>
        <begin position="744"/>
        <end position="824"/>
    </location>
</feature>
<evidence type="ECO:0000256" key="2">
    <source>
        <dbReference type="ARBA" id="ARBA00022771"/>
    </source>
</evidence>
<evidence type="ECO:0000256" key="5">
    <source>
        <dbReference type="SAM" id="Coils"/>
    </source>
</evidence>
<feature type="compositionally biased region" description="Basic and acidic residues" evidence="6">
    <location>
        <begin position="540"/>
        <end position="555"/>
    </location>
</feature>
<dbReference type="PROSITE" id="PS50158">
    <property type="entry name" value="ZF_CCHC"/>
    <property type="match status" value="1"/>
</dbReference>
<protein>
    <recommendedName>
        <fullName evidence="11">SWIM-type domain-containing protein</fullName>
    </recommendedName>
</protein>
<keyword evidence="10" id="KW-1185">Reference proteome</keyword>
<proteinExistence type="predicted"/>
<feature type="domain" description="SWIM-type" evidence="8">
    <location>
        <begin position="1284"/>
        <end position="1325"/>
    </location>
</feature>
<evidence type="ECO:0000256" key="4">
    <source>
        <dbReference type="PROSITE-ProRule" id="PRU00047"/>
    </source>
</evidence>